<dbReference type="SMART" id="SM00448">
    <property type="entry name" value="REC"/>
    <property type="match status" value="1"/>
</dbReference>
<dbReference type="InterPro" id="IPR036388">
    <property type="entry name" value="WH-like_DNA-bd_sf"/>
</dbReference>
<evidence type="ECO:0000256" key="5">
    <source>
        <dbReference type="ARBA" id="ARBA00023125"/>
    </source>
</evidence>
<feature type="DNA-binding region" description="OmpR/PhoB-type" evidence="9">
    <location>
        <begin position="126"/>
        <end position="226"/>
    </location>
</feature>
<dbReference type="GO" id="GO:0006355">
    <property type="term" value="P:regulation of DNA-templated transcription"/>
    <property type="evidence" value="ECO:0007669"/>
    <property type="project" value="InterPro"/>
</dbReference>
<dbReference type="PROSITE" id="PS50110">
    <property type="entry name" value="RESPONSE_REGULATORY"/>
    <property type="match status" value="1"/>
</dbReference>
<dbReference type="CDD" id="cd00383">
    <property type="entry name" value="trans_reg_C"/>
    <property type="match status" value="1"/>
</dbReference>
<dbReference type="Gene3D" id="6.10.250.690">
    <property type="match status" value="1"/>
</dbReference>
<organism evidence="12 13">
    <name type="scientific">Sporofaciens musculi</name>
    <dbReference type="NCBI Taxonomy" id="2681861"/>
    <lineage>
        <taxon>Bacteria</taxon>
        <taxon>Bacillati</taxon>
        <taxon>Bacillota</taxon>
        <taxon>Clostridia</taxon>
        <taxon>Lachnospirales</taxon>
        <taxon>Lachnospiraceae</taxon>
        <taxon>Sporofaciens</taxon>
    </lineage>
</organism>
<keyword evidence="4" id="KW-0805">Transcription regulation</keyword>
<comment type="function">
    <text evidence="7">May play the central regulatory role in sporulation. It may be an element of the effector pathway responsible for the activation of sporulation genes in response to nutritional stress. Spo0A may act in concert with spo0H (a sigma factor) to control the expression of some genes that are critical to the sporulation process.</text>
</comment>
<sequence length="228" mass="25691">MRYDCLIIDDEKLLADSTAEYFNLFGVKTAAVYSVAGCREFLRQDTVSLLLLDINLGDGSGFELCQELREKTEIPILFISARTSDDDKIIAFHIGGDDYVQKPYSLGVLLAKVQAVLKRLRHSTDAEDIEYADGRLTVDFQAKEVLVEGNAVKLTALEFKLLSYLIKNKNKVVSKQELFDEVWGDRFTGDGTLNVHIRKIREAIEHNAGKPEYIITVWGEGYRFCGGK</sequence>
<gene>
    <name evidence="12" type="ORF">GN277_26560</name>
</gene>
<dbReference type="GO" id="GO:0000156">
    <property type="term" value="F:phosphorelay response regulator activity"/>
    <property type="evidence" value="ECO:0007669"/>
    <property type="project" value="TreeGrafter"/>
</dbReference>
<dbReference type="PANTHER" id="PTHR48111:SF52">
    <property type="entry name" value="TRANSCRIPTIONAL REGULATORY PROTEIN YVRH"/>
    <property type="match status" value="1"/>
</dbReference>
<dbReference type="GO" id="GO:0032993">
    <property type="term" value="C:protein-DNA complex"/>
    <property type="evidence" value="ECO:0007669"/>
    <property type="project" value="TreeGrafter"/>
</dbReference>
<dbReference type="SUPFAM" id="SSF52172">
    <property type="entry name" value="CheY-like"/>
    <property type="match status" value="1"/>
</dbReference>
<feature type="domain" description="OmpR/PhoB-type" evidence="11">
    <location>
        <begin position="126"/>
        <end position="226"/>
    </location>
</feature>
<dbReference type="InterPro" id="IPR001867">
    <property type="entry name" value="OmpR/PhoB-type_DNA-bd"/>
</dbReference>
<dbReference type="InterPro" id="IPR039420">
    <property type="entry name" value="WalR-like"/>
</dbReference>
<dbReference type="InterPro" id="IPR001789">
    <property type="entry name" value="Sig_transdc_resp-reg_receiver"/>
</dbReference>
<dbReference type="PROSITE" id="PS51755">
    <property type="entry name" value="OMPR_PHOB"/>
    <property type="match status" value="1"/>
</dbReference>
<keyword evidence="13" id="KW-1185">Reference proteome</keyword>
<dbReference type="PANTHER" id="PTHR48111">
    <property type="entry name" value="REGULATOR OF RPOS"/>
    <property type="match status" value="1"/>
</dbReference>
<protein>
    <recommendedName>
        <fullName evidence="1">Stage 0 sporulation protein A homolog</fullName>
    </recommendedName>
</protein>
<feature type="modified residue" description="4-aspartylphosphate" evidence="8">
    <location>
        <position position="53"/>
    </location>
</feature>
<reference evidence="12 13" key="1">
    <citation type="submission" date="2019-12" db="EMBL/GenBank/DDBJ databases">
        <title>Sporaefaciens musculi gen. nov., sp. nov., a novel bacterium isolated from the caecum of an obese mouse.</title>
        <authorList>
            <person name="Rasmussen T.S."/>
            <person name="Streidl T."/>
            <person name="Hitch T.C.A."/>
            <person name="Wortmann E."/>
            <person name="Deptula P."/>
            <person name="Hansen M."/>
            <person name="Nielsen D.S."/>
            <person name="Clavel T."/>
            <person name="Vogensen F.K."/>
        </authorList>
    </citation>
    <scope>NUCLEOTIDE SEQUENCE [LARGE SCALE GENOMIC DNA]</scope>
    <source>
        <strain evidence="12 13">WCA-9-b2</strain>
    </source>
</reference>
<dbReference type="CDD" id="cd17574">
    <property type="entry name" value="REC_OmpR"/>
    <property type="match status" value="1"/>
</dbReference>
<comment type="caution">
    <text evidence="12">The sequence shown here is derived from an EMBL/GenBank/DDBJ whole genome shotgun (WGS) entry which is preliminary data.</text>
</comment>
<evidence type="ECO:0000259" key="11">
    <source>
        <dbReference type="PROSITE" id="PS51755"/>
    </source>
</evidence>
<accession>A0A7X3MLZ0</accession>
<dbReference type="Pfam" id="PF00072">
    <property type="entry name" value="Response_reg"/>
    <property type="match status" value="1"/>
</dbReference>
<evidence type="ECO:0000256" key="2">
    <source>
        <dbReference type="ARBA" id="ARBA00022553"/>
    </source>
</evidence>
<dbReference type="GO" id="GO:0005829">
    <property type="term" value="C:cytosol"/>
    <property type="evidence" value="ECO:0007669"/>
    <property type="project" value="TreeGrafter"/>
</dbReference>
<dbReference type="Gene3D" id="3.40.50.2300">
    <property type="match status" value="1"/>
</dbReference>
<dbReference type="GO" id="GO:0000976">
    <property type="term" value="F:transcription cis-regulatory region binding"/>
    <property type="evidence" value="ECO:0007669"/>
    <property type="project" value="TreeGrafter"/>
</dbReference>
<proteinExistence type="predicted"/>
<keyword evidence="3" id="KW-0902">Two-component regulatory system</keyword>
<dbReference type="SMART" id="SM00862">
    <property type="entry name" value="Trans_reg_C"/>
    <property type="match status" value="1"/>
</dbReference>
<name>A0A7X3MLZ0_9FIRM</name>
<keyword evidence="2 8" id="KW-0597">Phosphoprotein</keyword>
<dbReference type="RefSeq" id="WP_159755877.1">
    <property type="nucleotide sequence ID" value="NZ_WUQX01000001.1"/>
</dbReference>
<evidence type="ECO:0000256" key="9">
    <source>
        <dbReference type="PROSITE-ProRule" id="PRU01091"/>
    </source>
</evidence>
<evidence type="ECO:0000313" key="13">
    <source>
        <dbReference type="Proteomes" id="UP000460412"/>
    </source>
</evidence>
<feature type="domain" description="Response regulatory" evidence="10">
    <location>
        <begin position="4"/>
        <end position="117"/>
    </location>
</feature>
<evidence type="ECO:0000256" key="1">
    <source>
        <dbReference type="ARBA" id="ARBA00018672"/>
    </source>
</evidence>
<dbReference type="FunFam" id="1.10.10.10:FF:000018">
    <property type="entry name" value="DNA-binding response regulator ResD"/>
    <property type="match status" value="1"/>
</dbReference>
<keyword evidence="5 9" id="KW-0238">DNA-binding</keyword>
<evidence type="ECO:0000259" key="10">
    <source>
        <dbReference type="PROSITE" id="PS50110"/>
    </source>
</evidence>
<evidence type="ECO:0000256" key="7">
    <source>
        <dbReference type="ARBA" id="ARBA00024867"/>
    </source>
</evidence>
<dbReference type="Proteomes" id="UP000460412">
    <property type="component" value="Unassembled WGS sequence"/>
</dbReference>
<evidence type="ECO:0000256" key="6">
    <source>
        <dbReference type="ARBA" id="ARBA00023163"/>
    </source>
</evidence>
<dbReference type="EMBL" id="WUQX01000001">
    <property type="protein sequence ID" value="MXP78772.1"/>
    <property type="molecule type" value="Genomic_DNA"/>
</dbReference>
<dbReference type="Pfam" id="PF00486">
    <property type="entry name" value="Trans_reg_C"/>
    <property type="match status" value="1"/>
</dbReference>
<evidence type="ECO:0000256" key="4">
    <source>
        <dbReference type="ARBA" id="ARBA00023015"/>
    </source>
</evidence>
<dbReference type="InterPro" id="IPR011006">
    <property type="entry name" value="CheY-like_superfamily"/>
</dbReference>
<dbReference type="Gene3D" id="1.10.10.10">
    <property type="entry name" value="Winged helix-like DNA-binding domain superfamily/Winged helix DNA-binding domain"/>
    <property type="match status" value="1"/>
</dbReference>
<dbReference type="AlphaFoldDB" id="A0A7X3MLZ0"/>
<evidence type="ECO:0000256" key="8">
    <source>
        <dbReference type="PROSITE-ProRule" id="PRU00169"/>
    </source>
</evidence>
<evidence type="ECO:0000256" key="3">
    <source>
        <dbReference type="ARBA" id="ARBA00023012"/>
    </source>
</evidence>
<evidence type="ECO:0000313" key="12">
    <source>
        <dbReference type="EMBL" id="MXP78772.1"/>
    </source>
</evidence>
<keyword evidence="6" id="KW-0804">Transcription</keyword>